<keyword evidence="2" id="KW-1185">Reference proteome</keyword>
<accession>F3QTZ2</accession>
<reference evidence="1 2" key="1">
    <citation type="submission" date="2011-02" db="EMBL/GenBank/DDBJ databases">
        <authorList>
            <person name="Weinstock G."/>
            <person name="Sodergren E."/>
            <person name="Clifton S."/>
            <person name="Fulton L."/>
            <person name="Fulton B."/>
            <person name="Courtney L."/>
            <person name="Fronick C."/>
            <person name="Harrison M."/>
            <person name="Strong C."/>
            <person name="Farmer C."/>
            <person name="Delahaunty K."/>
            <person name="Markovic C."/>
            <person name="Hall O."/>
            <person name="Minx P."/>
            <person name="Tomlinson C."/>
            <person name="Mitreva M."/>
            <person name="Hou S."/>
            <person name="Chen J."/>
            <person name="Wollam A."/>
            <person name="Pepin K.H."/>
            <person name="Johnson M."/>
            <person name="Bhonagiri V."/>
            <person name="Zhang X."/>
            <person name="Suruliraj S."/>
            <person name="Warren W."/>
            <person name="Chinwalla A."/>
            <person name="Mardis E.R."/>
            <person name="Wilson R.K."/>
        </authorList>
    </citation>
    <scope>NUCLEOTIDE SEQUENCE [LARGE SCALE GENOMIC DNA]</scope>
    <source>
        <strain evidence="1 2">YIT 11841</strain>
    </source>
</reference>
<protein>
    <submittedName>
        <fullName evidence="1">Uncharacterized protein</fullName>
    </submittedName>
</protein>
<sequence length="154" mass="17781">MEWKKSMQLSFIRNKYQYSLKTKKMKTNKKVWAAPLFTILLGITAYSGYHTYNKYQEINESLLTLRDVEVLAQNESGSSSGKQYHIDNPLPCTITEYFNCHIGITIPDWIPYVGGTSCEADFTIPYSSEGTENHCEYTGNEQHSCDYYRCRKNG</sequence>
<dbReference type="EMBL" id="AFBR01000040">
    <property type="protein sequence ID" value="EGG54401.1"/>
    <property type="molecule type" value="Genomic_DNA"/>
</dbReference>
<dbReference type="STRING" id="762982.HMPREF9442_01661"/>
<gene>
    <name evidence="1" type="ORF">HMPREF9442_01661</name>
</gene>
<comment type="caution">
    <text evidence="1">The sequence shown here is derived from an EMBL/GenBank/DDBJ whole genome shotgun (WGS) entry which is preliminary data.</text>
</comment>
<dbReference type="HOGENOM" id="CLU_1702575_0_0_10"/>
<evidence type="ECO:0000313" key="1">
    <source>
        <dbReference type="EMBL" id="EGG54401.1"/>
    </source>
</evidence>
<dbReference type="Proteomes" id="UP000005546">
    <property type="component" value="Unassembled WGS sequence"/>
</dbReference>
<dbReference type="AlphaFoldDB" id="F3QTZ2"/>
<evidence type="ECO:0000313" key="2">
    <source>
        <dbReference type="Proteomes" id="UP000005546"/>
    </source>
</evidence>
<organism evidence="1 2">
    <name type="scientific">Paraprevotella xylaniphila YIT 11841</name>
    <dbReference type="NCBI Taxonomy" id="762982"/>
    <lineage>
        <taxon>Bacteria</taxon>
        <taxon>Pseudomonadati</taxon>
        <taxon>Bacteroidota</taxon>
        <taxon>Bacteroidia</taxon>
        <taxon>Bacteroidales</taxon>
        <taxon>Prevotellaceae</taxon>
        <taxon>Paraprevotella</taxon>
    </lineage>
</organism>
<proteinExistence type="predicted"/>
<name>F3QTZ2_9BACT</name>